<dbReference type="RefSeq" id="WP_212903149.1">
    <property type="nucleotide sequence ID" value="NZ_BOPZ01000006.1"/>
</dbReference>
<evidence type="ECO:0000313" key="1">
    <source>
        <dbReference type="EMBL" id="GIM28418.1"/>
    </source>
</evidence>
<comment type="caution">
    <text evidence="1">The sequence shown here is derived from an EMBL/GenBank/DDBJ whole genome shotgun (WGS) entry which is preliminary data.</text>
</comment>
<dbReference type="Proteomes" id="UP000679179">
    <property type="component" value="Unassembled WGS sequence"/>
</dbReference>
<gene>
    <name evidence="1" type="ORF">CPJCM30710_10840</name>
</gene>
<organism evidence="1 2">
    <name type="scientific">Clostridium polyendosporum</name>
    <dbReference type="NCBI Taxonomy" id="69208"/>
    <lineage>
        <taxon>Bacteria</taxon>
        <taxon>Bacillati</taxon>
        <taxon>Bacillota</taxon>
        <taxon>Clostridia</taxon>
        <taxon>Eubacteriales</taxon>
        <taxon>Clostridiaceae</taxon>
        <taxon>Clostridium</taxon>
    </lineage>
</organism>
<evidence type="ECO:0000313" key="2">
    <source>
        <dbReference type="Proteomes" id="UP000679179"/>
    </source>
</evidence>
<dbReference type="EMBL" id="BOPZ01000006">
    <property type="protein sequence ID" value="GIM28418.1"/>
    <property type="molecule type" value="Genomic_DNA"/>
</dbReference>
<proteinExistence type="predicted"/>
<accession>A0A919S0L3</accession>
<name>A0A919S0L3_9CLOT</name>
<dbReference type="AlphaFoldDB" id="A0A919S0L3"/>
<protein>
    <submittedName>
        <fullName evidence="1">Uncharacterized protein</fullName>
    </submittedName>
</protein>
<keyword evidence="2" id="KW-1185">Reference proteome</keyword>
<sequence>MKINIVNLDAEKLVEELDSKRKKIDKFNDIINKCLEEIKFQEEVLSLLRKKKEKLLSDVYLLTLLKKEGQMIDRVLRYADIRNE</sequence>
<reference evidence="1" key="1">
    <citation type="submission" date="2021-03" db="EMBL/GenBank/DDBJ databases">
        <title>Taxonomic study of Clostridium polyendosporum from meadow-gley soil under rice.</title>
        <authorList>
            <person name="Kobayashi H."/>
            <person name="Tanizawa Y."/>
            <person name="Yagura M."/>
        </authorList>
    </citation>
    <scope>NUCLEOTIDE SEQUENCE</scope>
    <source>
        <strain evidence="1">JCM 30710</strain>
    </source>
</reference>